<evidence type="ECO:0000256" key="7">
    <source>
        <dbReference type="SAM" id="Phobius"/>
    </source>
</evidence>
<keyword evidence="3" id="KW-0808">Transferase</keyword>
<evidence type="ECO:0000256" key="5">
    <source>
        <dbReference type="ARBA" id="ARBA00022989"/>
    </source>
</evidence>
<dbReference type="Pfam" id="PF13641">
    <property type="entry name" value="Glyco_tranf_2_3"/>
    <property type="match status" value="1"/>
</dbReference>
<dbReference type="EMBL" id="JADEYS010000022">
    <property type="protein sequence ID" value="MBE9399145.1"/>
    <property type="molecule type" value="Genomic_DNA"/>
</dbReference>
<dbReference type="InterPro" id="IPR029044">
    <property type="entry name" value="Nucleotide-diphossugar_trans"/>
</dbReference>
<evidence type="ECO:0000256" key="3">
    <source>
        <dbReference type="ARBA" id="ARBA00022679"/>
    </source>
</evidence>
<evidence type="ECO:0000313" key="8">
    <source>
        <dbReference type="EMBL" id="MBE9399145.1"/>
    </source>
</evidence>
<gene>
    <name evidence="8" type="ORF">IOQ59_17935</name>
</gene>
<evidence type="ECO:0000256" key="1">
    <source>
        <dbReference type="ARBA" id="ARBA00004141"/>
    </source>
</evidence>
<evidence type="ECO:0000313" key="9">
    <source>
        <dbReference type="Proteomes" id="UP000640333"/>
    </source>
</evidence>
<keyword evidence="4 7" id="KW-0812">Transmembrane</keyword>
<keyword evidence="6 7" id="KW-0472">Membrane</keyword>
<keyword evidence="5 7" id="KW-1133">Transmembrane helix</keyword>
<dbReference type="GO" id="GO:0016020">
    <property type="term" value="C:membrane"/>
    <property type="evidence" value="ECO:0007669"/>
    <property type="project" value="UniProtKB-SubCell"/>
</dbReference>
<dbReference type="PANTHER" id="PTHR43867:SF2">
    <property type="entry name" value="CELLULOSE SYNTHASE CATALYTIC SUBUNIT A [UDP-FORMING]"/>
    <property type="match status" value="1"/>
</dbReference>
<evidence type="ECO:0000256" key="4">
    <source>
        <dbReference type="ARBA" id="ARBA00022692"/>
    </source>
</evidence>
<comment type="subcellular location">
    <subcellularLocation>
        <location evidence="1">Membrane</location>
        <topology evidence="1">Multi-pass membrane protein</topology>
    </subcellularLocation>
</comment>
<feature type="transmembrane region" description="Helical" evidence="7">
    <location>
        <begin position="348"/>
        <end position="371"/>
    </location>
</feature>
<dbReference type="CDD" id="cd06438">
    <property type="entry name" value="EpsO_like"/>
    <property type="match status" value="1"/>
</dbReference>
<proteinExistence type="predicted"/>
<dbReference type="SUPFAM" id="SSF53448">
    <property type="entry name" value="Nucleotide-diphospho-sugar transferases"/>
    <property type="match status" value="1"/>
</dbReference>
<reference evidence="8" key="1">
    <citation type="submission" date="2020-10" db="EMBL/GenBank/DDBJ databases">
        <title>Bacterium isolated from coastal waters sediment.</title>
        <authorList>
            <person name="Chen R.-J."/>
            <person name="Lu D.-C."/>
            <person name="Zhu K.-L."/>
            <person name="Du Z.-J."/>
        </authorList>
    </citation>
    <scope>NUCLEOTIDE SEQUENCE</scope>
    <source>
        <strain evidence="8">N1Y112</strain>
    </source>
</reference>
<evidence type="ECO:0000256" key="2">
    <source>
        <dbReference type="ARBA" id="ARBA00022676"/>
    </source>
</evidence>
<comment type="caution">
    <text evidence="8">The sequence shown here is derived from an EMBL/GenBank/DDBJ whole genome shotgun (WGS) entry which is preliminary data.</text>
</comment>
<organism evidence="8 9">
    <name type="scientific">Pontibacterium sinense</name>
    <dbReference type="NCBI Taxonomy" id="2781979"/>
    <lineage>
        <taxon>Bacteria</taxon>
        <taxon>Pseudomonadati</taxon>
        <taxon>Pseudomonadota</taxon>
        <taxon>Gammaproteobacteria</taxon>
        <taxon>Oceanospirillales</taxon>
        <taxon>Oceanospirillaceae</taxon>
        <taxon>Pontibacterium</taxon>
    </lineage>
</organism>
<protein>
    <submittedName>
        <fullName evidence="8">Glycosyltransferase family 2 protein</fullName>
    </submittedName>
</protein>
<dbReference type="GO" id="GO:0016757">
    <property type="term" value="F:glycosyltransferase activity"/>
    <property type="evidence" value="ECO:0007669"/>
    <property type="project" value="UniProtKB-KW"/>
</dbReference>
<dbReference type="RefSeq" id="WP_193954837.1">
    <property type="nucleotide sequence ID" value="NZ_JADEYS010000022.1"/>
</dbReference>
<dbReference type="Gene3D" id="3.90.550.10">
    <property type="entry name" value="Spore Coat Polysaccharide Biosynthesis Protein SpsA, Chain A"/>
    <property type="match status" value="1"/>
</dbReference>
<feature type="transmembrane region" description="Helical" evidence="7">
    <location>
        <begin position="322"/>
        <end position="342"/>
    </location>
</feature>
<dbReference type="InterPro" id="IPR050321">
    <property type="entry name" value="Glycosyltr_2/OpgH_subfam"/>
</dbReference>
<dbReference type="Proteomes" id="UP000640333">
    <property type="component" value="Unassembled WGS sequence"/>
</dbReference>
<evidence type="ECO:0000256" key="6">
    <source>
        <dbReference type="ARBA" id="ARBA00023136"/>
    </source>
</evidence>
<feature type="transmembrane region" description="Helical" evidence="7">
    <location>
        <begin position="6"/>
        <end position="33"/>
    </location>
</feature>
<dbReference type="AlphaFoldDB" id="A0A8J7FCS3"/>
<dbReference type="PANTHER" id="PTHR43867">
    <property type="entry name" value="CELLULOSE SYNTHASE CATALYTIC SUBUNIT A [UDP-FORMING]"/>
    <property type="match status" value="1"/>
</dbReference>
<name>A0A8J7FCS3_9GAMM</name>
<sequence>MLETVSLILGWVFLLIAAIPVLYFGLVTVAACWPEKARSPETKKLKFAVVIPAHNESLLISETVRAALSQNYDDDNYKVVVIADNCTDDTAEKARIEGAHVIERTGPPGKGQALFHAFTGLLEEQWDAFLIVDADSLMHVDALKVLDQEMSHGAKVVQLRYAIRNPEDSIRTRALELGMASFNALRPKGRSALGMSSGIFGNGFCISREALENVPYLAHSIVEDIEYHIHLLLKGYRTVFTDKACVYAEMPTSVEASKTQRIRWERGRWITIKSYAGQLFRNSLKGDKFSLDALSDVLTPPATLIIYPLLAAALFGDTTIRVLALLLFIIIGLHYLIASIRYGSVKGLFRIGLFVPWYLIWKTWVFVVSMIKDRNIGWNRTERD</sequence>
<keyword evidence="2" id="KW-0328">Glycosyltransferase</keyword>
<accession>A0A8J7FCS3</accession>
<keyword evidence="9" id="KW-1185">Reference proteome</keyword>